<comment type="catalytic activity">
    <reaction evidence="6 8">
        <text>a 2'-deoxyadenosine in DNA + S-adenosyl-L-methionine = an N(6)-methyl-2'-deoxyadenosine in DNA + S-adenosyl-L-homocysteine + H(+)</text>
        <dbReference type="Rhea" id="RHEA:15197"/>
        <dbReference type="Rhea" id="RHEA-COMP:12418"/>
        <dbReference type="Rhea" id="RHEA-COMP:12419"/>
        <dbReference type="ChEBI" id="CHEBI:15378"/>
        <dbReference type="ChEBI" id="CHEBI:57856"/>
        <dbReference type="ChEBI" id="CHEBI:59789"/>
        <dbReference type="ChEBI" id="CHEBI:90615"/>
        <dbReference type="ChEBI" id="CHEBI:90616"/>
        <dbReference type="EC" id="2.1.1.72"/>
    </reaction>
</comment>
<dbReference type="InterPro" id="IPR012263">
    <property type="entry name" value="M_m6A_EcoRV"/>
</dbReference>
<dbReference type="PIRSF" id="PIRSF000398">
    <property type="entry name" value="M_m6A_EcoRV"/>
    <property type="match status" value="1"/>
</dbReference>
<proteinExistence type="inferred from homology"/>
<dbReference type="InterPro" id="IPR012327">
    <property type="entry name" value="MeTrfase_D12"/>
</dbReference>
<name>A0A6M0REW8_9CYAN</name>
<feature type="binding site" evidence="7">
    <location>
        <position position="17"/>
    </location>
    <ligand>
        <name>S-adenosyl-L-methionine</name>
        <dbReference type="ChEBI" id="CHEBI:59789"/>
    </ligand>
</feature>
<keyword evidence="3 8" id="KW-0489">Methyltransferase</keyword>
<dbReference type="Gene3D" id="3.40.50.150">
    <property type="entry name" value="Vaccinia Virus protein VP39"/>
    <property type="match status" value="1"/>
</dbReference>
<comment type="similarity">
    <text evidence="1 8">Belongs to the N(4)/N(6)-methyltransferase family.</text>
</comment>
<feature type="binding site" evidence="7">
    <location>
        <position position="192"/>
    </location>
    <ligand>
        <name>S-adenosyl-L-methionine</name>
        <dbReference type="ChEBI" id="CHEBI:59789"/>
    </ligand>
</feature>
<dbReference type="InterPro" id="IPR002052">
    <property type="entry name" value="DNA_methylase_N6_adenine_CS"/>
</dbReference>
<gene>
    <name evidence="9" type="ORF">DXZ20_03645</name>
</gene>
<dbReference type="GO" id="GO:0032259">
    <property type="term" value="P:methylation"/>
    <property type="evidence" value="ECO:0007669"/>
    <property type="project" value="UniProtKB-KW"/>
</dbReference>
<sequence>MVQLSSPSVALRPFLKWAGGKRQLIPELLKYAPDSYGRYYEPFIGGGALLLTLRPERATISDRNQELINCYQVVKGSVDDLIQNLQQHRNEKAYFYEVRSWDRQTDFINKTATQRAARIIFLNKTCYNGLFRVNSKGQFNAPFGRYKNPTIADEIVLRNVSAYLNLANVTIQKADFAVAVADAGPDDFVYFDPPYDPVSTTASFTGYYRNGFDRAEQERLKAVVDDLTMRGCKVLLSNAYTEFIQDLYRDYRCVRVSATRAINSNATKRGKVDEILVMNY</sequence>
<feature type="binding site" evidence="7">
    <location>
        <position position="21"/>
    </location>
    <ligand>
        <name>S-adenosyl-L-methionine</name>
        <dbReference type="ChEBI" id="CHEBI:59789"/>
    </ligand>
</feature>
<dbReference type="EMBL" id="QXHD01000003">
    <property type="protein sequence ID" value="NEZ54797.1"/>
    <property type="molecule type" value="Genomic_DNA"/>
</dbReference>
<evidence type="ECO:0000256" key="4">
    <source>
        <dbReference type="ARBA" id="ARBA00022679"/>
    </source>
</evidence>
<dbReference type="InterPro" id="IPR023095">
    <property type="entry name" value="Ade_MeTrfase_dom_2"/>
</dbReference>
<dbReference type="PANTHER" id="PTHR30481:SF3">
    <property type="entry name" value="DNA ADENINE METHYLASE"/>
    <property type="match status" value="1"/>
</dbReference>
<protein>
    <recommendedName>
        <fullName evidence="2 8">Site-specific DNA-methyltransferase (adenine-specific)</fullName>
        <ecNumber evidence="2 8">2.1.1.72</ecNumber>
    </recommendedName>
</protein>
<keyword evidence="4 8" id="KW-0808">Transferase</keyword>
<evidence type="ECO:0000256" key="8">
    <source>
        <dbReference type="RuleBase" id="RU361257"/>
    </source>
</evidence>
<reference evidence="9 10" key="1">
    <citation type="journal article" date="2020" name="Microb. Ecol.">
        <title>Ecogenomics of the Marine Benthic Filamentous Cyanobacterium Adonisia.</title>
        <authorList>
            <person name="Walter J.M."/>
            <person name="Coutinho F.H."/>
            <person name="Leomil L."/>
            <person name="Hargreaves P.I."/>
            <person name="Campeao M.E."/>
            <person name="Vieira V.V."/>
            <person name="Silva B.S."/>
            <person name="Fistarol G.O."/>
            <person name="Salomon P.S."/>
            <person name="Sawabe T."/>
            <person name="Mino S."/>
            <person name="Hosokawa M."/>
            <person name="Miyashita H."/>
            <person name="Maruyama F."/>
            <person name="van Verk M.C."/>
            <person name="Dutilh B.E."/>
            <person name="Thompson C.C."/>
            <person name="Thompson F.L."/>
        </authorList>
    </citation>
    <scope>NUCLEOTIDE SEQUENCE [LARGE SCALE GENOMIC DNA]</scope>
    <source>
        <strain evidence="9 10">CCMR0081</strain>
    </source>
</reference>
<dbReference type="PROSITE" id="PS00092">
    <property type="entry name" value="N6_MTASE"/>
    <property type="match status" value="1"/>
</dbReference>
<dbReference type="PANTHER" id="PTHR30481">
    <property type="entry name" value="DNA ADENINE METHYLASE"/>
    <property type="match status" value="1"/>
</dbReference>
<dbReference type="Gene3D" id="1.10.1020.10">
    <property type="entry name" value="Adenine-specific Methyltransferase, Domain 2"/>
    <property type="match status" value="1"/>
</dbReference>
<feature type="binding site" evidence="7">
    <location>
        <position position="62"/>
    </location>
    <ligand>
        <name>S-adenosyl-L-methionine</name>
        <dbReference type="ChEBI" id="CHEBI:59789"/>
    </ligand>
</feature>
<dbReference type="GO" id="GO:0006298">
    <property type="term" value="P:mismatch repair"/>
    <property type="evidence" value="ECO:0007669"/>
    <property type="project" value="TreeGrafter"/>
</dbReference>
<organism evidence="9 10">
    <name type="scientific">Adonisia turfae CCMR0081</name>
    <dbReference type="NCBI Taxonomy" id="2292702"/>
    <lineage>
        <taxon>Bacteria</taxon>
        <taxon>Bacillati</taxon>
        <taxon>Cyanobacteriota</taxon>
        <taxon>Adonisia</taxon>
        <taxon>Adonisia turfae</taxon>
    </lineage>
</organism>
<dbReference type="NCBIfam" id="TIGR00571">
    <property type="entry name" value="dam"/>
    <property type="match status" value="1"/>
</dbReference>
<dbReference type="Proteomes" id="UP000481033">
    <property type="component" value="Unassembled WGS sequence"/>
</dbReference>
<dbReference type="EC" id="2.1.1.72" evidence="2 8"/>
<evidence type="ECO:0000256" key="2">
    <source>
        <dbReference type="ARBA" id="ARBA00011900"/>
    </source>
</evidence>
<dbReference type="RefSeq" id="WP_163696458.1">
    <property type="nucleotide sequence ID" value="NZ_QXHD01000003.1"/>
</dbReference>
<keyword evidence="5 8" id="KW-0949">S-adenosyl-L-methionine</keyword>
<dbReference type="AlphaFoldDB" id="A0A6M0REW8"/>
<dbReference type="GO" id="GO:0009007">
    <property type="term" value="F:site-specific DNA-methyltransferase (adenine-specific) activity"/>
    <property type="evidence" value="ECO:0007669"/>
    <property type="project" value="UniProtKB-UniRule"/>
</dbReference>
<dbReference type="Pfam" id="PF02086">
    <property type="entry name" value="MethyltransfD12"/>
    <property type="match status" value="1"/>
</dbReference>
<dbReference type="InterPro" id="IPR029063">
    <property type="entry name" value="SAM-dependent_MTases_sf"/>
</dbReference>
<dbReference type="PRINTS" id="PR00505">
    <property type="entry name" value="D12N6MTFRASE"/>
</dbReference>
<accession>A0A6M0REW8</accession>
<evidence type="ECO:0000256" key="5">
    <source>
        <dbReference type="ARBA" id="ARBA00022691"/>
    </source>
</evidence>
<evidence type="ECO:0000313" key="10">
    <source>
        <dbReference type="Proteomes" id="UP000481033"/>
    </source>
</evidence>
<dbReference type="GO" id="GO:0009307">
    <property type="term" value="P:DNA restriction-modification system"/>
    <property type="evidence" value="ECO:0007669"/>
    <property type="project" value="InterPro"/>
</dbReference>
<dbReference type="GO" id="GO:0043565">
    <property type="term" value="F:sequence-specific DNA binding"/>
    <property type="evidence" value="ECO:0007669"/>
    <property type="project" value="TreeGrafter"/>
</dbReference>
<evidence type="ECO:0000256" key="3">
    <source>
        <dbReference type="ARBA" id="ARBA00022603"/>
    </source>
</evidence>
<evidence type="ECO:0000313" key="9">
    <source>
        <dbReference type="EMBL" id="NEZ54797.1"/>
    </source>
</evidence>
<evidence type="ECO:0000256" key="6">
    <source>
        <dbReference type="ARBA" id="ARBA00047942"/>
    </source>
</evidence>
<evidence type="ECO:0000256" key="1">
    <source>
        <dbReference type="ARBA" id="ARBA00006594"/>
    </source>
</evidence>
<keyword evidence="10" id="KW-1185">Reference proteome</keyword>
<comment type="caution">
    <text evidence="9">The sequence shown here is derived from an EMBL/GenBank/DDBJ whole genome shotgun (WGS) entry which is preliminary data.</text>
</comment>
<dbReference type="GO" id="GO:1904047">
    <property type="term" value="F:S-adenosyl-L-methionine binding"/>
    <property type="evidence" value="ECO:0007669"/>
    <property type="project" value="TreeGrafter"/>
</dbReference>
<dbReference type="SUPFAM" id="SSF53335">
    <property type="entry name" value="S-adenosyl-L-methionine-dependent methyltransferases"/>
    <property type="match status" value="1"/>
</dbReference>
<evidence type="ECO:0000256" key="7">
    <source>
        <dbReference type="PIRSR" id="PIRSR000398-1"/>
    </source>
</evidence>